<gene>
    <name evidence="1" type="ORF">BWQ96_09856</name>
</gene>
<proteinExistence type="predicted"/>
<evidence type="ECO:0000313" key="1">
    <source>
        <dbReference type="EMBL" id="PXF40428.1"/>
    </source>
</evidence>
<keyword evidence="2" id="KW-1185">Reference proteome</keyword>
<dbReference type="EMBL" id="NBIV01000296">
    <property type="protein sequence ID" value="PXF40428.1"/>
    <property type="molecule type" value="Genomic_DNA"/>
</dbReference>
<reference evidence="1 2" key="1">
    <citation type="journal article" date="2018" name="Mol. Biol. Evol.">
        <title>Analysis of the draft genome of the red seaweed Gracilariopsis chorda provides insights into genome size evolution in Rhodophyta.</title>
        <authorList>
            <person name="Lee J."/>
            <person name="Yang E.C."/>
            <person name="Graf L."/>
            <person name="Yang J.H."/>
            <person name="Qiu H."/>
            <person name="Zel Zion U."/>
            <person name="Chan C.X."/>
            <person name="Stephens T.G."/>
            <person name="Weber A.P.M."/>
            <person name="Boo G.H."/>
            <person name="Boo S.M."/>
            <person name="Kim K.M."/>
            <person name="Shin Y."/>
            <person name="Jung M."/>
            <person name="Lee S.J."/>
            <person name="Yim H.S."/>
            <person name="Lee J.H."/>
            <person name="Bhattacharya D."/>
            <person name="Yoon H.S."/>
        </authorList>
    </citation>
    <scope>NUCLEOTIDE SEQUENCE [LARGE SCALE GENOMIC DNA]</scope>
    <source>
        <strain evidence="1 2">SKKU-2015</strain>
        <tissue evidence="1">Whole body</tissue>
    </source>
</reference>
<dbReference type="Proteomes" id="UP000247409">
    <property type="component" value="Unassembled WGS sequence"/>
</dbReference>
<organism evidence="1 2">
    <name type="scientific">Gracilariopsis chorda</name>
    <dbReference type="NCBI Taxonomy" id="448386"/>
    <lineage>
        <taxon>Eukaryota</taxon>
        <taxon>Rhodophyta</taxon>
        <taxon>Florideophyceae</taxon>
        <taxon>Rhodymeniophycidae</taxon>
        <taxon>Gracilariales</taxon>
        <taxon>Gracilariaceae</taxon>
        <taxon>Gracilariopsis</taxon>
    </lineage>
</organism>
<comment type="caution">
    <text evidence="1">The sequence shown here is derived from an EMBL/GenBank/DDBJ whole genome shotgun (WGS) entry which is preliminary data.</text>
</comment>
<evidence type="ECO:0000313" key="2">
    <source>
        <dbReference type="Proteomes" id="UP000247409"/>
    </source>
</evidence>
<sequence length="145" mass="16439">MAPLGSIIDAEYDMIVQLSSTSVAVSPEHHKHTQIEVKDVHQQQEGLGKKEVNVQSDDIQPGVLMSEEASFEIDEIETSVNEPNFEAISDASNRQRTHSTFQHFIKDHGFVVQLVIKHGQLRTEMMSNGLLERDTKCKSWVRVRK</sequence>
<protein>
    <submittedName>
        <fullName evidence="1">Uncharacterized protein</fullName>
    </submittedName>
</protein>
<accession>A0A2V3IEI5</accession>
<dbReference type="AlphaFoldDB" id="A0A2V3IEI5"/>
<name>A0A2V3IEI5_9FLOR</name>